<gene>
    <name evidence="4" type="ORF">PS467_02165</name>
</gene>
<dbReference type="PRINTS" id="PR00038">
    <property type="entry name" value="HTHLUXR"/>
</dbReference>
<name>A0ABY9UWG1_9ACTN</name>
<dbReference type="Pfam" id="PF00196">
    <property type="entry name" value="GerE"/>
    <property type="match status" value="1"/>
</dbReference>
<dbReference type="SUPFAM" id="SSF48452">
    <property type="entry name" value="TPR-like"/>
    <property type="match status" value="1"/>
</dbReference>
<accession>A0ABY9UWG1</accession>
<dbReference type="CDD" id="cd06170">
    <property type="entry name" value="LuxR_C_like"/>
    <property type="match status" value="1"/>
</dbReference>
<organism evidence="4 5">
    <name type="scientific">Streptomyces luomodiensis</name>
    <dbReference type="NCBI Taxonomy" id="3026192"/>
    <lineage>
        <taxon>Bacteria</taxon>
        <taxon>Bacillati</taxon>
        <taxon>Actinomycetota</taxon>
        <taxon>Actinomycetes</taxon>
        <taxon>Kitasatosporales</taxon>
        <taxon>Streptomycetaceae</taxon>
        <taxon>Streptomyces</taxon>
    </lineage>
</organism>
<dbReference type="PANTHER" id="PTHR43214">
    <property type="entry name" value="TWO-COMPONENT RESPONSE REGULATOR"/>
    <property type="match status" value="1"/>
</dbReference>
<dbReference type="SUPFAM" id="SSF46894">
    <property type="entry name" value="C-terminal effector domain of the bipartite response regulators"/>
    <property type="match status" value="1"/>
</dbReference>
<dbReference type="SUPFAM" id="SSF52540">
    <property type="entry name" value="P-loop containing nucleoside triphosphate hydrolases"/>
    <property type="match status" value="1"/>
</dbReference>
<dbReference type="InterPro" id="IPR039420">
    <property type="entry name" value="WalR-like"/>
</dbReference>
<dbReference type="SMART" id="SM00421">
    <property type="entry name" value="HTH_LUXR"/>
    <property type="match status" value="1"/>
</dbReference>
<dbReference type="InterPro" id="IPR000792">
    <property type="entry name" value="Tscrpt_reg_LuxR_C"/>
</dbReference>
<proteinExistence type="predicted"/>
<evidence type="ECO:0000256" key="2">
    <source>
        <dbReference type="SAM" id="MobiDB-lite"/>
    </source>
</evidence>
<evidence type="ECO:0000313" key="4">
    <source>
        <dbReference type="EMBL" id="WNE94209.1"/>
    </source>
</evidence>
<dbReference type="Gene3D" id="1.10.10.10">
    <property type="entry name" value="Winged helix-like DNA-binding domain superfamily/Winged helix DNA-binding domain"/>
    <property type="match status" value="1"/>
</dbReference>
<protein>
    <submittedName>
        <fullName evidence="4">LuxR family transcriptional regulator</fullName>
    </submittedName>
</protein>
<dbReference type="EMBL" id="CP117522">
    <property type="protein sequence ID" value="WNE94209.1"/>
    <property type="molecule type" value="Genomic_DNA"/>
</dbReference>
<evidence type="ECO:0000256" key="1">
    <source>
        <dbReference type="ARBA" id="ARBA00023125"/>
    </source>
</evidence>
<dbReference type="PROSITE" id="PS50043">
    <property type="entry name" value="HTH_LUXR_2"/>
    <property type="match status" value="1"/>
</dbReference>
<feature type="compositionally biased region" description="Low complexity" evidence="2">
    <location>
        <begin position="575"/>
        <end position="588"/>
    </location>
</feature>
<dbReference type="InterPro" id="IPR011990">
    <property type="entry name" value="TPR-like_helical_dom_sf"/>
</dbReference>
<feature type="region of interest" description="Disordered" evidence="2">
    <location>
        <begin position="29"/>
        <end position="59"/>
    </location>
</feature>
<sequence>MTGDWTAGTAPPLYGRSSQRQAVAALLDRVRASGADRPRTGRPAPGRAPGTNGPDRRRADVRVLVVTGERGCGRTALLEHAALRFDAGPVLRVPGGAPRPHGPYGIRQALSEAAARAGCPSAEGPDTATAPDALLHILRAAARRAPVLVCADDAHLWDPASRAALGQVARHLHTAGPVGLILAVAGPRSVDRDLTGLPVVHVGPLSRARSAALLYDLVGPSVDPAVRDALLEEAEGNPALLTALARRLSAAELCGRRPLPRPLADADLLASMVGGIPGGSAPGADALQLTVAAALREPEQPDADADVVLRAVARLRGGADIGPPPQTLLWADGRVRFADTLTRRAVYAAADPERRRAAHRALAAVLAGDGRRLLGLLHRAWSATGPAPRTATALADAAEAGVSGPHRLRSAAYARAAELTTDERTRAERYTAAAEQASCAGRPHQALRLVAAARGGAAPAAVHGRAELVRGATLLRDGPVADARESFLLAASLLDADLPALATAAVLAAADAAWAAGDVTGCRRVLDSAVSARVRAPGRRDPDDGHRAVPRDTAVPRATVPRPTVFCDAARDDPAPGAGPRPRSVRAPGGHGSHMAEPTAPHRDPVHDYRLGMRAALDGHFDRAAPSLTRVLESAAGPAHDPVSPLRAAAAALLLGEVDEAGRAATRALVAARARGHAAMVPQALEYLAYAELRAGRHAQARAHAEEGLRAAERTEQRNAAAHHHAVLALAASIEGEEAAVSHHVRAALATARRHGLAQAATLAQWAAARADLGRGRPLEAADRLGPLVRPGPRRGHFAVWMLAVPCFVEAAALAGRPEQARAVVEDFARWAACGADPQAPAQLLRCRALLAPVDRADSLYLTALALHDEAGGEFEAGRTELSYGKWLRRRRRPREARTRLGSALVAFERCGARAWADQTEAELRANGAAAKGVTARGTAGAGAGACPELAGLTPQQLRIVRYVAEGATNREVARSMSVSPRTVDYHLRNVFATLGIRSRVELALLVEQAEKTGAPL</sequence>
<dbReference type="InterPro" id="IPR036388">
    <property type="entry name" value="WH-like_DNA-bd_sf"/>
</dbReference>
<feature type="compositionally biased region" description="Low complexity" evidence="2">
    <location>
        <begin position="41"/>
        <end position="53"/>
    </location>
</feature>
<keyword evidence="5" id="KW-1185">Reference proteome</keyword>
<evidence type="ECO:0000313" key="5">
    <source>
        <dbReference type="Proteomes" id="UP001305606"/>
    </source>
</evidence>
<dbReference type="PANTHER" id="PTHR43214:SF42">
    <property type="entry name" value="TRANSCRIPTIONAL REGULATORY PROTEIN DESR"/>
    <property type="match status" value="1"/>
</dbReference>
<keyword evidence="1" id="KW-0238">DNA-binding</keyword>
<feature type="compositionally biased region" description="Basic and acidic residues" evidence="2">
    <location>
        <begin position="538"/>
        <end position="550"/>
    </location>
</feature>
<dbReference type="InterPro" id="IPR016032">
    <property type="entry name" value="Sig_transdc_resp-reg_C-effctor"/>
</dbReference>
<evidence type="ECO:0000259" key="3">
    <source>
        <dbReference type="PROSITE" id="PS50043"/>
    </source>
</evidence>
<dbReference type="RefSeq" id="WP_311033698.1">
    <property type="nucleotide sequence ID" value="NZ_CP117522.1"/>
</dbReference>
<reference evidence="4 5" key="1">
    <citation type="submission" date="2023-02" db="EMBL/GenBank/DDBJ databases">
        <title>Streptomyces sp. SCA4-21 with antifungal activity against Fusarium oxysporum f. sp. cubense, Streptomyces sp. SCA2-17 with antifungal activity against Fusarium oxysporum f. sp. cubense.</title>
        <authorList>
            <person name="Qi D."/>
        </authorList>
    </citation>
    <scope>NUCLEOTIDE SEQUENCE [LARGE SCALE GENOMIC DNA]</scope>
    <source>
        <strain evidence="4 5">SCA4-21</strain>
    </source>
</reference>
<dbReference type="Proteomes" id="UP001305606">
    <property type="component" value="Chromosome"/>
</dbReference>
<feature type="region of interest" description="Disordered" evidence="2">
    <location>
        <begin position="534"/>
        <end position="606"/>
    </location>
</feature>
<feature type="compositionally biased region" description="Basic and acidic residues" evidence="2">
    <location>
        <begin position="29"/>
        <end position="39"/>
    </location>
</feature>
<dbReference type="InterPro" id="IPR027417">
    <property type="entry name" value="P-loop_NTPase"/>
</dbReference>
<feature type="domain" description="HTH luxR-type" evidence="3">
    <location>
        <begin position="946"/>
        <end position="1011"/>
    </location>
</feature>